<name>A0A0B6YM25_9EUPU</name>
<gene>
    <name evidence="1" type="primary">ORF28623</name>
</gene>
<dbReference type="Gene3D" id="2.130.10.30">
    <property type="entry name" value="Regulator of chromosome condensation 1/beta-lactamase-inhibitor protein II"/>
    <property type="match status" value="1"/>
</dbReference>
<dbReference type="AlphaFoldDB" id="A0A0B6YM25"/>
<accession>A0A0B6YM25</accession>
<dbReference type="EMBL" id="HACG01009966">
    <property type="protein sequence ID" value="CEK56831.1"/>
    <property type="molecule type" value="Transcribed_RNA"/>
</dbReference>
<reference evidence="1" key="1">
    <citation type="submission" date="2014-12" db="EMBL/GenBank/DDBJ databases">
        <title>Insight into the proteome of Arion vulgaris.</title>
        <authorList>
            <person name="Aradska J."/>
            <person name="Bulat T."/>
            <person name="Smidak R."/>
            <person name="Sarate P."/>
            <person name="Gangsoo J."/>
            <person name="Sialana F."/>
            <person name="Bilban M."/>
            <person name="Lubec G."/>
        </authorList>
    </citation>
    <scope>NUCLEOTIDE SEQUENCE</scope>
    <source>
        <tissue evidence="1">Skin</tissue>
    </source>
</reference>
<dbReference type="InterPro" id="IPR009091">
    <property type="entry name" value="RCC1/BLIP-II"/>
</dbReference>
<protein>
    <submittedName>
        <fullName evidence="1">Uncharacterized protein</fullName>
    </submittedName>
</protein>
<proteinExistence type="predicted"/>
<evidence type="ECO:0000313" key="1">
    <source>
        <dbReference type="EMBL" id="CEK56831.1"/>
    </source>
</evidence>
<feature type="non-terminal residue" evidence="1">
    <location>
        <position position="1"/>
    </location>
</feature>
<sequence length="75" mass="8173">AVIQEVIGMGWLSWSSSTNGQGPHMLELFADLGGVQQIVCAERCLMSLTRTGRVYAMFYSSDTQSPQLISGFGEK</sequence>
<organism evidence="1">
    <name type="scientific">Arion vulgaris</name>
    <dbReference type="NCBI Taxonomy" id="1028688"/>
    <lineage>
        <taxon>Eukaryota</taxon>
        <taxon>Metazoa</taxon>
        <taxon>Spiralia</taxon>
        <taxon>Lophotrochozoa</taxon>
        <taxon>Mollusca</taxon>
        <taxon>Gastropoda</taxon>
        <taxon>Heterobranchia</taxon>
        <taxon>Euthyneura</taxon>
        <taxon>Panpulmonata</taxon>
        <taxon>Eupulmonata</taxon>
        <taxon>Stylommatophora</taxon>
        <taxon>Helicina</taxon>
        <taxon>Arionoidea</taxon>
        <taxon>Arionidae</taxon>
        <taxon>Arion</taxon>
    </lineage>
</organism>
<feature type="non-terminal residue" evidence="1">
    <location>
        <position position="75"/>
    </location>
</feature>